<reference evidence="2 3" key="1">
    <citation type="journal article" date="2017" name="Mol. Biol. Evol.">
        <title>The 4-celled Tetrabaena socialis nuclear genome reveals the essential components for genetic control of cell number at the origin of multicellularity in the volvocine lineage.</title>
        <authorList>
            <person name="Featherston J."/>
            <person name="Arakaki Y."/>
            <person name="Hanschen E.R."/>
            <person name="Ferris P.J."/>
            <person name="Michod R.E."/>
            <person name="Olson B.J.S.C."/>
            <person name="Nozaki H."/>
            <person name="Durand P.M."/>
        </authorList>
    </citation>
    <scope>NUCLEOTIDE SEQUENCE [LARGE SCALE GENOMIC DNA]</scope>
    <source>
        <strain evidence="2 3">NIES-571</strain>
    </source>
</reference>
<gene>
    <name evidence="2" type="ORF">TSOC_010249</name>
</gene>
<evidence type="ECO:0000313" key="2">
    <source>
        <dbReference type="EMBL" id="PNH03670.1"/>
    </source>
</evidence>
<dbReference type="EMBL" id="PGGS01000477">
    <property type="protein sequence ID" value="PNH03670.1"/>
    <property type="molecule type" value="Genomic_DNA"/>
</dbReference>
<accession>A0A2J7ZTV7</accession>
<protein>
    <submittedName>
        <fullName evidence="2">Uncharacterized protein</fullName>
    </submittedName>
</protein>
<sequence>MLLVACRQLSGRVVHSALLSQHPFGVELDGASPPLSWQGTYRPLFTALQPAGLEQLGLSCAPLSVLDVDALVRHLPLLQVLTLYDGLELAALPFLRCLARLRKLCVGLGSMQGDMEEAWLNKAALKGALLVLCKEAPSLKSITLDLGGWGSASTLEAVIACLDVKLTDLDCPHPVIEIIGAEPSSSSTGEDSSGEGSSGGED</sequence>
<feature type="compositionally biased region" description="Low complexity" evidence="1">
    <location>
        <begin position="184"/>
        <end position="195"/>
    </location>
</feature>
<proteinExistence type="predicted"/>
<keyword evidence="3" id="KW-1185">Reference proteome</keyword>
<evidence type="ECO:0000313" key="3">
    <source>
        <dbReference type="Proteomes" id="UP000236333"/>
    </source>
</evidence>
<dbReference type="Proteomes" id="UP000236333">
    <property type="component" value="Unassembled WGS sequence"/>
</dbReference>
<feature type="region of interest" description="Disordered" evidence="1">
    <location>
        <begin position="181"/>
        <end position="202"/>
    </location>
</feature>
<organism evidence="2 3">
    <name type="scientific">Tetrabaena socialis</name>
    <dbReference type="NCBI Taxonomy" id="47790"/>
    <lineage>
        <taxon>Eukaryota</taxon>
        <taxon>Viridiplantae</taxon>
        <taxon>Chlorophyta</taxon>
        <taxon>core chlorophytes</taxon>
        <taxon>Chlorophyceae</taxon>
        <taxon>CS clade</taxon>
        <taxon>Chlamydomonadales</taxon>
        <taxon>Tetrabaenaceae</taxon>
        <taxon>Tetrabaena</taxon>
    </lineage>
</organism>
<dbReference type="AlphaFoldDB" id="A0A2J7ZTV7"/>
<name>A0A2J7ZTV7_9CHLO</name>
<evidence type="ECO:0000256" key="1">
    <source>
        <dbReference type="SAM" id="MobiDB-lite"/>
    </source>
</evidence>
<comment type="caution">
    <text evidence="2">The sequence shown here is derived from an EMBL/GenBank/DDBJ whole genome shotgun (WGS) entry which is preliminary data.</text>
</comment>